<dbReference type="InterPro" id="IPR000866">
    <property type="entry name" value="AhpC/TSA"/>
</dbReference>
<dbReference type="Proteomes" id="UP000603865">
    <property type="component" value="Unassembled WGS sequence"/>
</dbReference>
<keyword evidence="1" id="KW-0732">Signal</keyword>
<evidence type="ECO:0000313" key="3">
    <source>
        <dbReference type="EMBL" id="GGQ95413.1"/>
    </source>
</evidence>
<name>A0A918BX73_9DEIO</name>
<dbReference type="GO" id="GO:0016209">
    <property type="term" value="F:antioxidant activity"/>
    <property type="evidence" value="ECO:0007669"/>
    <property type="project" value="InterPro"/>
</dbReference>
<organism evidence="3 4">
    <name type="scientific">Deinococcus ruber</name>
    <dbReference type="NCBI Taxonomy" id="1848197"/>
    <lineage>
        <taxon>Bacteria</taxon>
        <taxon>Thermotogati</taxon>
        <taxon>Deinococcota</taxon>
        <taxon>Deinococci</taxon>
        <taxon>Deinococcales</taxon>
        <taxon>Deinococcaceae</taxon>
        <taxon>Deinococcus</taxon>
    </lineage>
</organism>
<protein>
    <recommendedName>
        <fullName evidence="2">Thioredoxin domain-containing protein</fullName>
    </recommendedName>
</protein>
<dbReference type="PROSITE" id="PS51352">
    <property type="entry name" value="THIOREDOXIN_2"/>
    <property type="match status" value="1"/>
</dbReference>
<dbReference type="GO" id="GO:0016491">
    <property type="term" value="F:oxidoreductase activity"/>
    <property type="evidence" value="ECO:0007669"/>
    <property type="project" value="InterPro"/>
</dbReference>
<dbReference type="AlphaFoldDB" id="A0A918BX73"/>
<evidence type="ECO:0000259" key="2">
    <source>
        <dbReference type="PROSITE" id="PS51352"/>
    </source>
</evidence>
<dbReference type="PANTHER" id="PTHR42852">
    <property type="entry name" value="THIOL:DISULFIDE INTERCHANGE PROTEIN DSBE"/>
    <property type="match status" value="1"/>
</dbReference>
<keyword evidence="4" id="KW-1185">Reference proteome</keyword>
<dbReference type="RefSeq" id="WP_189087864.1">
    <property type="nucleotide sequence ID" value="NZ_BMQL01000001.1"/>
</dbReference>
<evidence type="ECO:0000256" key="1">
    <source>
        <dbReference type="SAM" id="SignalP"/>
    </source>
</evidence>
<reference evidence="3" key="1">
    <citation type="journal article" date="2014" name="Int. J. Syst. Evol. Microbiol.">
        <title>Complete genome sequence of Corynebacterium casei LMG S-19264T (=DSM 44701T), isolated from a smear-ripened cheese.</title>
        <authorList>
            <consortium name="US DOE Joint Genome Institute (JGI-PGF)"/>
            <person name="Walter F."/>
            <person name="Albersmeier A."/>
            <person name="Kalinowski J."/>
            <person name="Ruckert C."/>
        </authorList>
    </citation>
    <scope>NUCLEOTIDE SEQUENCE</scope>
    <source>
        <strain evidence="3">JCM 31311</strain>
    </source>
</reference>
<gene>
    <name evidence="3" type="ORF">GCM10008957_04760</name>
</gene>
<sequence>MPTPRLRRRWTLSALFLFGGLVGSAVAVSAGQPAPDFIRGGQWFNAPTPPTIASLRGKVVIVNLWVYSCINCHNSLPTLKRWYDTYRSAGLEIVGIHTPELSSDRPAANVAAALKVDGISWPVMQDNDNATWNAYNNEYWPTFYLIDRRGVVRMVHAGEISSRYPEAIPGLEAELKKLLAEK</sequence>
<reference evidence="3" key="2">
    <citation type="submission" date="2020-09" db="EMBL/GenBank/DDBJ databases">
        <authorList>
            <person name="Sun Q."/>
            <person name="Ohkuma M."/>
        </authorList>
    </citation>
    <scope>NUCLEOTIDE SEQUENCE</scope>
    <source>
        <strain evidence="3">JCM 31311</strain>
    </source>
</reference>
<feature type="chain" id="PRO_5037079629" description="Thioredoxin domain-containing protein" evidence="1">
    <location>
        <begin position="28"/>
        <end position="182"/>
    </location>
</feature>
<dbReference type="Pfam" id="PF00578">
    <property type="entry name" value="AhpC-TSA"/>
    <property type="match status" value="1"/>
</dbReference>
<feature type="signal peptide" evidence="1">
    <location>
        <begin position="1"/>
        <end position="27"/>
    </location>
</feature>
<dbReference type="Gene3D" id="3.40.30.10">
    <property type="entry name" value="Glutaredoxin"/>
    <property type="match status" value="1"/>
</dbReference>
<dbReference type="EMBL" id="BMQL01000001">
    <property type="protein sequence ID" value="GGQ95413.1"/>
    <property type="molecule type" value="Genomic_DNA"/>
</dbReference>
<dbReference type="InterPro" id="IPR050553">
    <property type="entry name" value="Thioredoxin_ResA/DsbE_sf"/>
</dbReference>
<accession>A0A918BX73</accession>
<dbReference type="PANTHER" id="PTHR42852:SF13">
    <property type="entry name" value="PROTEIN DIPZ"/>
    <property type="match status" value="1"/>
</dbReference>
<comment type="caution">
    <text evidence="3">The sequence shown here is derived from an EMBL/GenBank/DDBJ whole genome shotgun (WGS) entry which is preliminary data.</text>
</comment>
<dbReference type="SUPFAM" id="SSF52833">
    <property type="entry name" value="Thioredoxin-like"/>
    <property type="match status" value="1"/>
</dbReference>
<dbReference type="InterPro" id="IPR036249">
    <property type="entry name" value="Thioredoxin-like_sf"/>
</dbReference>
<feature type="domain" description="Thioredoxin" evidence="2">
    <location>
        <begin position="28"/>
        <end position="180"/>
    </location>
</feature>
<evidence type="ECO:0000313" key="4">
    <source>
        <dbReference type="Proteomes" id="UP000603865"/>
    </source>
</evidence>
<dbReference type="InterPro" id="IPR013766">
    <property type="entry name" value="Thioredoxin_domain"/>
</dbReference>
<proteinExistence type="predicted"/>